<dbReference type="InterPro" id="IPR016039">
    <property type="entry name" value="Thiolase-like"/>
</dbReference>
<dbReference type="Gene3D" id="3.30.70.3290">
    <property type="match status" value="1"/>
</dbReference>
<dbReference type="Gene3D" id="1.10.1200.10">
    <property type="entry name" value="ACP-like"/>
    <property type="match status" value="1"/>
</dbReference>
<dbReference type="CDD" id="cd05195">
    <property type="entry name" value="enoyl_red"/>
    <property type="match status" value="1"/>
</dbReference>
<feature type="region of interest" description="N-terminal hotdog fold" evidence="5">
    <location>
        <begin position="897"/>
        <end position="1016"/>
    </location>
</feature>
<dbReference type="SUPFAM" id="SSF50129">
    <property type="entry name" value="GroES-like"/>
    <property type="match status" value="1"/>
</dbReference>
<dbReference type="Gene3D" id="3.40.50.720">
    <property type="entry name" value="NAD(P)-binding Rossmann-like Domain"/>
    <property type="match status" value="3"/>
</dbReference>
<dbReference type="InterPro" id="IPR020843">
    <property type="entry name" value="ER"/>
</dbReference>
<dbReference type="SUPFAM" id="SSF47336">
    <property type="entry name" value="ACP-like"/>
    <property type="match status" value="1"/>
</dbReference>
<dbReference type="PROSITE" id="PS00606">
    <property type="entry name" value="KS3_1"/>
    <property type="match status" value="1"/>
</dbReference>
<dbReference type="InterPro" id="IPR036291">
    <property type="entry name" value="NAD(P)-bd_dom_sf"/>
</dbReference>
<dbReference type="InterPro" id="IPR014031">
    <property type="entry name" value="Ketoacyl_synth_C"/>
</dbReference>
<dbReference type="InterPro" id="IPR049900">
    <property type="entry name" value="PKS_mFAS_DH"/>
</dbReference>
<dbReference type="PANTHER" id="PTHR43775:SF37">
    <property type="entry name" value="SI:DKEY-61P9.11"/>
    <property type="match status" value="1"/>
</dbReference>
<dbReference type="InterPro" id="IPR042104">
    <property type="entry name" value="PKS_dehydratase_sf"/>
</dbReference>
<dbReference type="SUPFAM" id="SSF53901">
    <property type="entry name" value="Thiolase-like"/>
    <property type="match status" value="1"/>
</dbReference>
<dbReference type="RefSeq" id="WP_281465648.1">
    <property type="nucleotide sequence ID" value="NZ_CP124535.1"/>
</dbReference>
<dbReference type="InterPro" id="IPR050091">
    <property type="entry name" value="PKS_NRPS_Biosynth_Enz"/>
</dbReference>
<sequence length="2436" mass="254924">MAKKIHVTGWACRLPGANSVKDLADVLFSARDTVTEIPEDRWSRQFFLHPVPGTKGKAYTFAAGVVEDLWAFDAAPFGISPREAGQMDPQQRLLLQVVWEALEDSGLPPDSLAGQHIGVYAGCSAMAHAARLAQDAALTDAHLMTGNTLALVSNRVSHVLDLRGPSMTVDTACSSSIVAMRLAEEALLRGEIDVAVVAGVNALLDPIHYIGFSAARMLSPKGRCQPFSAMADGYVRAEGAVAFVLERRTARELGARRSHGILRAVEVNTDGRTLNVALPSMEGQAALLRKVYDRAGVDPDALAFVEAHGTGTLAGDPVEAGALGRVLGQARTAALPIGSVKSNIGHLEPASGVAGMLKALIALERRVLPSSLHAKTLNPGIDFEGLNLKVAQEALPLGEGPLLAGVSSFGFGGANAHAIVERAEVSPVSETRGGAEGDAPILFLSAASEAALVRMMAAWQPLVAGEAAGGGLQELCGQAATYRGRLAHRAALICDAPEEAALALARGAQSKADLRLVTGRSDLVEAEVAFVFSGNGSQYAGMGLDAMAHDAAYAKAMGQIDRAFRGVAGWSIIERLAAGDLETQMGDAVVAQPLLFADQIAQFRAYQARGLRPAAVMGHSGGEVAAAYAAGALSLGQAVMVTHLRSLASQPLRGAGGMLAVQATAEDMRVAIAAFGGGVELAAENSPRSVSVVGEGEVLDAFLRHVRRVLRWPAVKLAIDYPYHSKAFDPVAEALRDALRDLRPRAVRIPFISSVTGQEMAGEALDADHWAANVRQPVAFLPAMAALRARGIQAFLEVGPSPVLQTYMTGCLEGAGCAVLPGLDRGEDEAAAAGINPVARVVARAVVAGVALQGHTVLPRATSHRDDLPTYPWEPEQVRIDQTPGILNRFGDGLRQHPYLGREEGVDARLWYSNIDAVMVPALADHQPGGRVILPGTWLAELMLAAGAETLGPGGVALQDVDFLAPVVLTRQSMTEVQVRALTDQGRITIGFRARGETGPYRVQAQGRFERALRIEDEVAPPDPRPRTGDRTGARLYVTARRLGLHYGPAFALVERERRPAPGVVEVFLREHEPMDGPRTRLLLDVPGADAAFHALIPALEETEFERAGLGFVPVRIGRLVIARPGAVVASARVMLRLKGARSLLADFLLFDGDGQLIARIEAARFQAVRLQRDVALPVHGFRQIALPLPRSEAAEEVAERVVAALEAAPALPDEEYFLIEAAAQALAAEGMRALARDGVVRAPLPSVWAEGMAGIALRAGMVRAVEGGWQLTEAGAAAMAAPLIAMITQERPDLVPEVAILTHLARRVTGLVGLSPPDLPGAEDVFGRAALDALRMGSVFRQRRRAALADAVIGAVARVRPGVALRIAEVVQDTAQLLPRLTDAIAPGLATFSEIVLPGSEDGPVARPDRVARLEATAQALRAAGGHDLILSEGALSTTGVPLVRLAEGLLPGGRIIALEAEPSDFADLVWGLDEGWFAEGVTPDGPLSPLQTGADWLAAVETAGLVAKLHAMPDAFGAAQLVSAARVGGGETKLPMPGGESDPALAAAVAHGLAQDVDTVMAVGGWTVAVFPQVKAVADPAAQLAGRVLRLRELVTEATVSPLLFVVPAGSGLGVSDPGQAAVWALIRSAANEHATVPMLRCDCDPELPAADVGLQLARLIASGTSETEIVIGRDGVSALRVMQGVVDAGAAAQDSVAERAVLRPAVAGGIDDLRWQRETRQAPGPGEVEIAVAATGLNYRDVMWSMGLLPEEALERGFAGSTVGLECAGRVLRCGPGVTGLAPGDAVLTFGPSSFASHVTVEARLAARLPDGIAPEAAATLPVAFFTAWYAMVTLAGLEAGDWILVHGAAGGVGLAALQIARHRGLRVIATAGSEVKRSFLAAEGVEHVRDSRTLDFAEAVRGITGGRGVDAVLNALAGMAMERSLGCLAPFGRFLELGKQDFYANTAVGLRPLKENIVYHGIDVDQVMAARPALAARVFAEVMAAFEAGALRPLPYRAFAADEAVSAFRLMQKSGHIGKVVVVPPDPATVRDEEGALGRFAPSASGWHLIVGGLGGLGLDMAEWLVASGARRLALMGRRGAVEGPAVEAIARWRRQGVEVRPIACDVADGVALEKVLADLVPLAGVIHSAMVLEDMPLASITAEVLDRVLPAKVAGAAHLDRLTRGMALEYFVLFSSMATLIGNHGQSAYVAANGYLEGIARSRRAEGLPGLAVGWGAISDVGYLSRDRETAALVRRMSGGAEFTGVQATRALERLLSLGEVVGPVVHVSPMGWNAVSVTLRTLGEPAFGLLKALGRRSEAEVGEDDLRSVLTGLTEARAAERLEAWLVGRVAHILQVPEKSVAATKPVSDLGVDSLMGVELGLTVQQTLGDDIPVTLISDALSLREIALRIVRHLHGAGSGGEEAVGEVHLAEQHLGSVGALRGGRAEAAE</sequence>
<evidence type="ECO:0000256" key="1">
    <source>
        <dbReference type="ARBA" id="ARBA00022450"/>
    </source>
</evidence>
<keyword evidence="10" id="KW-1185">Reference proteome</keyword>
<name>A0ABY8Q6B7_9RHOB</name>
<dbReference type="SMART" id="SM00829">
    <property type="entry name" value="PKS_ER"/>
    <property type="match status" value="1"/>
</dbReference>
<dbReference type="InterPro" id="IPR057326">
    <property type="entry name" value="KR_dom"/>
</dbReference>
<keyword evidence="3" id="KW-0808">Transferase</keyword>
<dbReference type="InterPro" id="IPR036736">
    <property type="entry name" value="ACP-like_sf"/>
</dbReference>
<dbReference type="Pfam" id="PF13602">
    <property type="entry name" value="ADH_zinc_N_2"/>
    <property type="match status" value="1"/>
</dbReference>
<dbReference type="PANTHER" id="PTHR43775">
    <property type="entry name" value="FATTY ACID SYNTHASE"/>
    <property type="match status" value="1"/>
</dbReference>
<feature type="active site" description="Proton donor; for dehydratase activity" evidence="5">
    <location>
        <position position="1090"/>
    </location>
</feature>
<proteinExistence type="predicted"/>
<dbReference type="InterPro" id="IPR018201">
    <property type="entry name" value="Ketoacyl_synth_AS"/>
</dbReference>
<dbReference type="InterPro" id="IPR032821">
    <property type="entry name" value="PKS_assoc"/>
</dbReference>
<evidence type="ECO:0000259" key="7">
    <source>
        <dbReference type="PROSITE" id="PS52004"/>
    </source>
</evidence>
<dbReference type="InterPro" id="IPR009081">
    <property type="entry name" value="PP-bd_ACP"/>
</dbReference>
<dbReference type="Pfam" id="PF00550">
    <property type="entry name" value="PP-binding"/>
    <property type="match status" value="1"/>
</dbReference>
<dbReference type="InterPro" id="IPR011032">
    <property type="entry name" value="GroES-like_sf"/>
</dbReference>
<dbReference type="SMART" id="SM00823">
    <property type="entry name" value="PKS_PP"/>
    <property type="match status" value="1"/>
</dbReference>
<dbReference type="Gene3D" id="3.10.129.110">
    <property type="entry name" value="Polyketide synthase dehydratase"/>
    <property type="match status" value="1"/>
</dbReference>
<protein>
    <submittedName>
        <fullName evidence="9">SDR family NAD(P)-dependent oxidoreductase</fullName>
    </submittedName>
</protein>
<dbReference type="InterPro" id="IPR014043">
    <property type="entry name" value="Acyl_transferase_dom"/>
</dbReference>
<dbReference type="PROSITE" id="PS52004">
    <property type="entry name" value="KS3_2"/>
    <property type="match status" value="1"/>
</dbReference>
<dbReference type="CDD" id="cd00833">
    <property type="entry name" value="PKS"/>
    <property type="match status" value="1"/>
</dbReference>
<dbReference type="Pfam" id="PF08659">
    <property type="entry name" value="KR"/>
    <property type="match status" value="1"/>
</dbReference>
<dbReference type="Pfam" id="PF16197">
    <property type="entry name" value="KAsynt_C_assoc"/>
    <property type="match status" value="1"/>
</dbReference>
<organism evidence="9 10">
    <name type="scientific">Fuscovulum ytuae</name>
    <dbReference type="NCBI Taxonomy" id="3042299"/>
    <lineage>
        <taxon>Bacteria</taxon>
        <taxon>Pseudomonadati</taxon>
        <taxon>Pseudomonadota</taxon>
        <taxon>Alphaproteobacteria</taxon>
        <taxon>Rhodobacterales</taxon>
        <taxon>Paracoccaceae</taxon>
        <taxon>Fuscovulum</taxon>
    </lineage>
</organism>
<dbReference type="Pfam" id="PF21089">
    <property type="entry name" value="PKS_DH_N"/>
    <property type="match status" value="1"/>
</dbReference>
<dbReference type="SUPFAM" id="SSF51735">
    <property type="entry name" value="NAD(P)-binding Rossmann-fold domains"/>
    <property type="match status" value="3"/>
</dbReference>
<dbReference type="PROSITE" id="PS52019">
    <property type="entry name" value="PKS_MFAS_DH"/>
    <property type="match status" value="1"/>
</dbReference>
<reference evidence="9 10" key="1">
    <citation type="submission" date="2023-04" db="EMBL/GenBank/DDBJ databases">
        <title>YMD61, complete Genome.</title>
        <authorList>
            <person name="Zhang J."/>
        </authorList>
    </citation>
    <scope>NUCLEOTIDE SEQUENCE [LARGE SCALE GENOMIC DNA]</scope>
    <source>
        <strain evidence="9 10">YMD61</strain>
    </source>
</reference>
<evidence type="ECO:0000256" key="3">
    <source>
        <dbReference type="ARBA" id="ARBA00022679"/>
    </source>
</evidence>
<feature type="domain" description="Ketosynthase family 3 (KS3)" evidence="7">
    <location>
        <begin position="2"/>
        <end position="422"/>
    </location>
</feature>
<dbReference type="SMART" id="SM00826">
    <property type="entry name" value="PKS_DH"/>
    <property type="match status" value="1"/>
</dbReference>
<evidence type="ECO:0000256" key="5">
    <source>
        <dbReference type="PROSITE-ProRule" id="PRU01363"/>
    </source>
</evidence>
<dbReference type="InterPro" id="IPR014030">
    <property type="entry name" value="Ketoacyl_synth_N"/>
</dbReference>
<keyword evidence="2" id="KW-0597">Phosphoprotein</keyword>
<dbReference type="InterPro" id="IPR016036">
    <property type="entry name" value="Malonyl_transacylase_ACP-bd"/>
</dbReference>
<dbReference type="Pfam" id="PF14765">
    <property type="entry name" value="PS-DH"/>
    <property type="match status" value="1"/>
</dbReference>
<dbReference type="InterPro" id="IPR002364">
    <property type="entry name" value="Quin_OxRdtase/zeta-crystal_CS"/>
</dbReference>
<gene>
    <name evidence="9" type="ORF">QF092_16685</name>
</gene>
<dbReference type="InterPro" id="IPR001227">
    <property type="entry name" value="Ac_transferase_dom_sf"/>
</dbReference>
<dbReference type="SMART" id="SM00825">
    <property type="entry name" value="PKS_KS"/>
    <property type="match status" value="1"/>
</dbReference>
<dbReference type="InterPro" id="IPR020841">
    <property type="entry name" value="PKS_Beta-ketoAc_synthase_dom"/>
</dbReference>
<dbReference type="InterPro" id="IPR016035">
    <property type="entry name" value="Acyl_Trfase/lysoPLipase"/>
</dbReference>
<dbReference type="InterPro" id="IPR049551">
    <property type="entry name" value="PKS_DH_C"/>
</dbReference>
<dbReference type="InterPro" id="IPR020806">
    <property type="entry name" value="PKS_PP-bd"/>
</dbReference>
<dbReference type="Pfam" id="PF08240">
    <property type="entry name" value="ADH_N"/>
    <property type="match status" value="1"/>
</dbReference>
<dbReference type="Pfam" id="PF02801">
    <property type="entry name" value="Ketoacyl-synt_C"/>
    <property type="match status" value="1"/>
</dbReference>
<evidence type="ECO:0000313" key="10">
    <source>
        <dbReference type="Proteomes" id="UP001230978"/>
    </source>
</evidence>
<dbReference type="SMART" id="SM00822">
    <property type="entry name" value="PKS_KR"/>
    <property type="match status" value="1"/>
</dbReference>
<dbReference type="InterPro" id="IPR049552">
    <property type="entry name" value="PKS_DH_N"/>
</dbReference>
<feature type="domain" description="Carrier" evidence="6">
    <location>
        <begin position="2323"/>
        <end position="2400"/>
    </location>
</feature>
<dbReference type="SUPFAM" id="SSF55048">
    <property type="entry name" value="Probable ACP-binding domain of malonyl-CoA ACP transacylase"/>
    <property type="match status" value="1"/>
</dbReference>
<evidence type="ECO:0000256" key="4">
    <source>
        <dbReference type="ARBA" id="ARBA00023268"/>
    </source>
</evidence>
<dbReference type="Gene3D" id="3.40.47.10">
    <property type="match status" value="1"/>
</dbReference>
<evidence type="ECO:0000256" key="2">
    <source>
        <dbReference type="ARBA" id="ARBA00022553"/>
    </source>
</evidence>
<dbReference type="InterPro" id="IPR020807">
    <property type="entry name" value="PKS_DH"/>
</dbReference>
<feature type="domain" description="PKS/mFAS DH" evidence="8">
    <location>
        <begin position="897"/>
        <end position="1175"/>
    </location>
</feature>
<dbReference type="EMBL" id="CP124535">
    <property type="protein sequence ID" value="WGV15865.1"/>
    <property type="molecule type" value="Genomic_DNA"/>
</dbReference>
<dbReference type="Gene3D" id="3.90.180.10">
    <property type="entry name" value="Medium-chain alcohol dehydrogenases, catalytic domain"/>
    <property type="match status" value="1"/>
</dbReference>
<dbReference type="SMART" id="SM00827">
    <property type="entry name" value="PKS_AT"/>
    <property type="match status" value="1"/>
</dbReference>
<dbReference type="Gene3D" id="3.40.366.10">
    <property type="entry name" value="Malonyl-Coenzyme A Acyl Carrier Protein, domain 2"/>
    <property type="match status" value="1"/>
</dbReference>
<feature type="active site" description="Proton acceptor; for dehydratase activity" evidence="5">
    <location>
        <position position="926"/>
    </location>
</feature>
<dbReference type="PROSITE" id="PS01162">
    <property type="entry name" value="QOR_ZETA_CRYSTAL"/>
    <property type="match status" value="1"/>
</dbReference>
<dbReference type="Pfam" id="PF00109">
    <property type="entry name" value="ketoacyl-synt"/>
    <property type="match status" value="1"/>
</dbReference>
<dbReference type="SUPFAM" id="SSF52151">
    <property type="entry name" value="FabD/lysophospholipase-like"/>
    <property type="match status" value="1"/>
</dbReference>
<evidence type="ECO:0000259" key="6">
    <source>
        <dbReference type="PROSITE" id="PS50075"/>
    </source>
</evidence>
<evidence type="ECO:0000259" key="8">
    <source>
        <dbReference type="PROSITE" id="PS52019"/>
    </source>
</evidence>
<evidence type="ECO:0000313" key="9">
    <source>
        <dbReference type="EMBL" id="WGV15865.1"/>
    </source>
</evidence>
<feature type="region of interest" description="C-terminal hotdog fold" evidence="5">
    <location>
        <begin position="1028"/>
        <end position="1175"/>
    </location>
</feature>
<dbReference type="Proteomes" id="UP001230978">
    <property type="component" value="Chromosome"/>
</dbReference>
<dbReference type="InterPro" id="IPR013968">
    <property type="entry name" value="PKS_KR"/>
</dbReference>
<accession>A0ABY8Q6B7</accession>
<dbReference type="PROSITE" id="PS50075">
    <property type="entry name" value="CARRIER"/>
    <property type="match status" value="1"/>
</dbReference>
<dbReference type="Pfam" id="PF00698">
    <property type="entry name" value="Acyl_transf_1"/>
    <property type="match status" value="1"/>
</dbReference>
<keyword evidence="4" id="KW-0511">Multifunctional enzyme</keyword>
<keyword evidence="1" id="KW-0596">Phosphopantetheine</keyword>
<dbReference type="InterPro" id="IPR013154">
    <property type="entry name" value="ADH-like_N"/>
</dbReference>